<evidence type="ECO:0000313" key="5">
    <source>
        <dbReference type="EMBL" id="PRY79397.1"/>
    </source>
</evidence>
<gene>
    <name evidence="5" type="ORF">CLV80_10240</name>
</gene>
<dbReference type="InterPro" id="IPR036388">
    <property type="entry name" value="WH-like_DNA-bd_sf"/>
</dbReference>
<dbReference type="AlphaFoldDB" id="A0A2T0W319"/>
<evidence type="ECO:0000256" key="2">
    <source>
        <dbReference type="ARBA" id="ARBA00023125"/>
    </source>
</evidence>
<dbReference type="Gene3D" id="1.10.10.10">
    <property type="entry name" value="Winged helix-like DNA-binding domain superfamily/Winged helix DNA-binding domain"/>
    <property type="match status" value="1"/>
</dbReference>
<dbReference type="InterPro" id="IPR005143">
    <property type="entry name" value="TF_LuxR_autoind-bd_dom"/>
</dbReference>
<reference evidence="5 6" key="1">
    <citation type="submission" date="2018-03" db="EMBL/GenBank/DDBJ databases">
        <title>Genomic Encyclopedia of Archaeal and Bacterial Type Strains, Phase II (KMG-II): from individual species to whole genera.</title>
        <authorList>
            <person name="Goeker M."/>
        </authorList>
    </citation>
    <scope>NUCLEOTIDE SEQUENCE [LARGE SCALE GENOMIC DNA]</scope>
    <source>
        <strain evidence="5 6">DSM 101533</strain>
    </source>
</reference>
<dbReference type="OrthoDB" id="9803630at2"/>
<name>A0A2T0W319_9RHOB</name>
<dbReference type="EMBL" id="PVTP01000002">
    <property type="protein sequence ID" value="PRY79397.1"/>
    <property type="molecule type" value="Genomic_DNA"/>
</dbReference>
<dbReference type="CDD" id="cd06170">
    <property type="entry name" value="LuxR_C_like"/>
    <property type="match status" value="1"/>
</dbReference>
<dbReference type="InterPro" id="IPR036693">
    <property type="entry name" value="TF_LuxR_autoind-bd_dom_sf"/>
</dbReference>
<comment type="caution">
    <text evidence="5">The sequence shown here is derived from an EMBL/GenBank/DDBJ whole genome shotgun (WGS) entry which is preliminary data.</text>
</comment>
<feature type="domain" description="HTH luxR-type" evidence="4">
    <location>
        <begin position="157"/>
        <end position="222"/>
    </location>
</feature>
<accession>A0A2T0W319</accession>
<dbReference type="SMART" id="SM00421">
    <property type="entry name" value="HTH_LUXR"/>
    <property type="match status" value="1"/>
</dbReference>
<sequence>MEQAGALDDLQGLIVRLRDEFAVDHVVYHWLSADGEQYGFGTYDPVWVQRYVERDYMRIDPVVIGCFQRFHPADWKSLDWSSRAAQALQKDAIAHGVGNQGFSFPIRGPNGQLALLTASHTTDDETWESFTKSNQREWILIAHYLNRKAMELESRRRPEPVRQLSPREIEALTYLGMGHGRAQVAEFLNISEHTLRAYIESARFKLGASNTTHAVARAVAEGLIVLGGAAKAARGGWPGRDSG</sequence>
<dbReference type="PROSITE" id="PS50043">
    <property type="entry name" value="HTH_LUXR_2"/>
    <property type="match status" value="1"/>
</dbReference>
<evidence type="ECO:0000259" key="4">
    <source>
        <dbReference type="PROSITE" id="PS50043"/>
    </source>
</evidence>
<dbReference type="Proteomes" id="UP000238007">
    <property type="component" value="Unassembled WGS sequence"/>
</dbReference>
<protein>
    <submittedName>
        <fullName evidence="5">DNA-binding CsgD family transcriptional regulator</fullName>
    </submittedName>
</protein>
<dbReference type="RefSeq" id="WP_106354540.1">
    <property type="nucleotide sequence ID" value="NZ_PVTP01000002.1"/>
</dbReference>
<evidence type="ECO:0000256" key="3">
    <source>
        <dbReference type="ARBA" id="ARBA00023163"/>
    </source>
</evidence>
<dbReference type="Gene3D" id="3.30.450.80">
    <property type="entry name" value="Transcription factor LuxR-like, autoinducer-binding domain"/>
    <property type="match status" value="1"/>
</dbReference>
<dbReference type="SUPFAM" id="SSF46894">
    <property type="entry name" value="C-terminal effector domain of the bipartite response regulators"/>
    <property type="match status" value="1"/>
</dbReference>
<dbReference type="SUPFAM" id="SSF75516">
    <property type="entry name" value="Pheromone-binding domain of LuxR-like quorum-sensing transcription factors"/>
    <property type="match status" value="1"/>
</dbReference>
<dbReference type="PANTHER" id="PTHR44688">
    <property type="entry name" value="DNA-BINDING TRANSCRIPTIONAL ACTIVATOR DEVR_DOSR"/>
    <property type="match status" value="1"/>
</dbReference>
<dbReference type="InterPro" id="IPR000792">
    <property type="entry name" value="Tscrpt_reg_LuxR_C"/>
</dbReference>
<evidence type="ECO:0000256" key="1">
    <source>
        <dbReference type="ARBA" id="ARBA00023015"/>
    </source>
</evidence>
<dbReference type="GO" id="GO:0006355">
    <property type="term" value="P:regulation of DNA-templated transcription"/>
    <property type="evidence" value="ECO:0007669"/>
    <property type="project" value="InterPro"/>
</dbReference>
<keyword evidence="2 5" id="KW-0238">DNA-binding</keyword>
<dbReference type="Pfam" id="PF00196">
    <property type="entry name" value="GerE"/>
    <property type="match status" value="1"/>
</dbReference>
<keyword evidence="3" id="KW-0804">Transcription</keyword>
<dbReference type="Pfam" id="PF03472">
    <property type="entry name" value="Autoind_bind"/>
    <property type="match status" value="1"/>
</dbReference>
<proteinExistence type="predicted"/>
<organism evidence="5 6">
    <name type="scientific">Yoonia maritima</name>
    <dbReference type="NCBI Taxonomy" id="1435347"/>
    <lineage>
        <taxon>Bacteria</taxon>
        <taxon>Pseudomonadati</taxon>
        <taxon>Pseudomonadota</taxon>
        <taxon>Alphaproteobacteria</taxon>
        <taxon>Rhodobacterales</taxon>
        <taxon>Paracoccaceae</taxon>
        <taxon>Yoonia</taxon>
    </lineage>
</organism>
<dbReference type="GO" id="GO:0003677">
    <property type="term" value="F:DNA binding"/>
    <property type="evidence" value="ECO:0007669"/>
    <property type="project" value="UniProtKB-KW"/>
</dbReference>
<dbReference type="InterPro" id="IPR016032">
    <property type="entry name" value="Sig_transdc_resp-reg_C-effctor"/>
</dbReference>
<evidence type="ECO:0000313" key="6">
    <source>
        <dbReference type="Proteomes" id="UP000238007"/>
    </source>
</evidence>
<keyword evidence="1" id="KW-0805">Transcription regulation</keyword>
<dbReference type="PANTHER" id="PTHR44688:SF25">
    <property type="entry name" value="HTH LUXR-TYPE DOMAIN-CONTAINING PROTEIN"/>
    <property type="match status" value="1"/>
</dbReference>
<keyword evidence="6" id="KW-1185">Reference proteome</keyword>
<dbReference type="PRINTS" id="PR00038">
    <property type="entry name" value="HTHLUXR"/>
</dbReference>